<sequence>MNQYVVLIAGSRWENTHGTDHRLAMALATHHRVLWVDPPVPIIGPAVVDRPRLGQRRSMDRISAEILRLRVLVPPGPFRIGVREIANFLMWRAIRKALKDVGGRPLVTLTLSPSVRLPRSGRAVQVLHVTDDWLAGAELMGLSRRHVERILRHNLHEADVVTAVTPHLASTLRQLALRPDVSVVPNGCEIPTQTKSMASWKRMPAVGLVGQLNERLDFDLLDQIADTGMPIEVIGPRREHDAVARARLDGFLGRANVTWFGEVPAAAVPGMLERVSVGITPYASNEFNHASFPLKTLEYLSAGLPVVATDSPAVQWLNTELIKVAQTEQEFIRHVIRLAHQPFDEYVREKNQTFARMHSWNARAEQLMQLADSVDRGVIRGSLQIEHPAGGRAE</sequence>
<dbReference type="SUPFAM" id="SSF53756">
    <property type="entry name" value="UDP-Glycosyltransferase/glycogen phosphorylase"/>
    <property type="match status" value="1"/>
</dbReference>
<reference evidence="1 2" key="1">
    <citation type="submission" date="2019-03" db="EMBL/GenBank/DDBJ databases">
        <title>Genome Sequencing and Assembly of Various Microbes Isolated from Partially Reclaimed Soil and Acid Mine Drainage (AMD) Site.</title>
        <authorList>
            <person name="Steinbock B."/>
            <person name="Bechtold R."/>
            <person name="Sevigny J.L."/>
            <person name="Thomas D."/>
            <person name="Cuthill L.R."/>
            <person name="Aveiro Johannsen E.J."/>
            <person name="Thomas K."/>
            <person name="Ghosh A."/>
        </authorList>
    </citation>
    <scope>NUCLEOTIDE SEQUENCE [LARGE SCALE GENOMIC DNA]</scope>
    <source>
        <strain evidence="1 2">S-A1</strain>
    </source>
</reference>
<evidence type="ECO:0000313" key="2">
    <source>
        <dbReference type="Proteomes" id="UP000294621"/>
    </source>
</evidence>
<dbReference type="Pfam" id="PF13692">
    <property type="entry name" value="Glyco_trans_1_4"/>
    <property type="match status" value="1"/>
</dbReference>
<dbReference type="EMBL" id="SMZQ01000008">
    <property type="protein sequence ID" value="TDL35825.1"/>
    <property type="molecule type" value="Genomic_DNA"/>
</dbReference>
<protein>
    <submittedName>
        <fullName evidence="1">Glycosyltransferase</fullName>
    </submittedName>
</protein>
<dbReference type="GO" id="GO:0016740">
    <property type="term" value="F:transferase activity"/>
    <property type="evidence" value="ECO:0007669"/>
    <property type="project" value="UniProtKB-KW"/>
</dbReference>
<dbReference type="Gene3D" id="3.40.50.2000">
    <property type="entry name" value="Glycogen Phosphorylase B"/>
    <property type="match status" value="1"/>
</dbReference>
<keyword evidence="1" id="KW-0808">Transferase</keyword>
<accession>A0A4R5XXV6</accession>
<organism evidence="1 2">
    <name type="scientific">Arthrobacter nitrophenolicus</name>
    <dbReference type="NCBI Taxonomy" id="683150"/>
    <lineage>
        <taxon>Bacteria</taxon>
        <taxon>Bacillati</taxon>
        <taxon>Actinomycetota</taxon>
        <taxon>Actinomycetes</taxon>
        <taxon>Micrococcales</taxon>
        <taxon>Micrococcaceae</taxon>
        <taxon>Arthrobacter</taxon>
    </lineage>
</organism>
<name>A0A4R5XXV6_9MICC</name>
<dbReference type="Proteomes" id="UP000294621">
    <property type="component" value="Unassembled WGS sequence"/>
</dbReference>
<evidence type="ECO:0000313" key="1">
    <source>
        <dbReference type="EMBL" id="TDL35825.1"/>
    </source>
</evidence>
<comment type="caution">
    <text evidence="1">The sequence shown here is derived from an EMBL/GenBank/DDBJ whole genome shotgun (WGS) entry which is preliminary data.</text>
</comment>
<gene>
    <name evidence="1" type="ORF">E2R57_14870</name>
</gene>
<dbReference type="AlphaFoldDB" id="A0A4R5XXV6"/>
<proteinExistence type="predicted"/>